<dbReference type="OMA" id="QFVFNPY"/>
<sequence>MEICMKEEATGAAAAAPALKSPTAAIATDFISAEATDASMEAAEEAVHANDHQITNEPAVSLHPLKIPFYEAVAKQLLDDELNEVAVALCAAMHLRANPLLPPDLLFSIFKAAAFQPSQEEAAAAAAATAAAAAAQDLLLGRQPKKEAPDGAQDVAAPNAGEEGVRPGEAVATEAAADETAAAEAAAATAGEAAPAPEPSQQQRQQQQLQWQPLRTRPVPGMTEAERQFVFNPYSGSQGGPPGGPQGGPLGGPQGGVEMANGAEGGMMAKVICSFSMQQSCISTACSKDMTTVAAGFLNGSVQLASINAAEGAPMGPSQFGAGGPPGTPESSNAKTLFTHEGPVSCLGISPDR</sequence>
<dbReference type="OrthoDB" id="71437at2759"/>
<proteinExistence type="predicted"/>
<dbReference type="AlphaFoldDB" id="U6GBQ4"/>
<feature type="region of interest" description="Disordered" evidence="1">
    <location>
        <begin position="145"/>
        <end position="211"/>
    </location>
</feature>
<protein>
    <submittedName>
        <fullName evidence="2">Uncharacterized protein</fullName>
    </submittedName>
</protein>
<feature type="region of interest" description="Disordered" evidence="1">
    <location>
        <begin position="316"/>
        <end position="353"/>
    </location>
</feature>
<keyword evidence="3" id="KW-1185">Reference proteome</keyword>
<feature type="compositionally biased region" description="Low complexity" evidence="1">
    <location>
        <begin position="169"/>
        <end position="211"/>
    </location>
</feature>
<organism evidence="2 3">
    <name type="scientific">Eimeria acervulina</name>
    <name type="common">Coccidian parasite</name>
    <dbReference type="NCBI Taxonomy" id="5801"/>
    <lineage>
        <taxon>Eukaryota</taxon>
        <taxon>Sar</taxon>
        <taxon>Alveolata</taxon>
        <taxon>Apicomplexa</taxon>
        <taxon>Conoidasida</taxon>
        <taxon>Coccidia</taxon>
        <taxon>Eucoccidiorida</taxon>
        <taxon>Eimeriorina</taxon>
        <taxon>Eimeriidae</taxon>
        <taxon>Eimeria</taxon>
    </lineage>
</organism>
<dbReference type="GeneID" id="25270023"/>
<gene>
    <name evidence="2" type="ORF">EAH_00019530</name>
</gene>
<feature type="region of interest" description="Disordered" evidence="1">
    <location>
        <begin position="232"/>
        <end position="259"/>
    </location>
</feature>
<name>U6GBQ4_EIMAC</name>
<reference evidence="2" key="1">
    <citation type="submission" date="2013-10" db="EMBL/GenBank/DDBJ databases">
        <title>Genomic analysis of the causative agents of coccidiosis in chickens.</title>
        <authorList>
            <person name="Reid A.J."/>
            <person name="Blake D."/>
            <person name="Billington K."/>
            <person name="Browne H."/>
            <person name="Dunn M."/>
            <person name="Hung S."/>
            <person name="Kawahara F."/>
            <person name="Miranda-Saavedra D."/>
            <person name="Mourier T."/>
            <person name="Nagra H."/>
            <person name="Otto T.D."/>
            <person name="Rawlings N."/>
            <person name="Sanchez A."/>
            <person name="Sanders M."/>
            <person name="Subramaniam C."/>
            <person name="Tay Y."/>
            <person name="Dear P."/>
            <person name="Doerig C."/>
            <person name="Gruber A."/>
            <person name="Parkinson J."/>
            <person name="Shirley M."/>
            <person name="Wan K.L."/>
            <person name="Berriman M."/>
            <person name="Tomley F."/>
            <person name="Pain A."/>
        </authorList>
    </citation>
    <scope>NUCLEOTIDE SEQUENCE</scope>
    <source>
        <strain evidence="2">Houghton</strain>
    </source>
</reference>
<evidence type="ECO:0000313" key="3">
    <source>
        <dbReference type="Proteomes" id="UP000018050"/>
    </source>
</evidence>
<dbReference type="Proteomes" id="UP000018050">
    <property type="component" value="Unassembled WGS sequence"/>
</dbReference>
<feature type="compositionally biased region" description="Gly residues" evidence="1">
    <location>
        <begin position="237"/>
        <end position="255"/>
    </location>
</feature>
<dbReference type="RefSeq" id="XP_013252738.1">
    <property type="nucleotide sequence ID" value="XM_013397284.1"/>
</dbReference>
<accession>U6GBQ4</accession>
<evidence type="ECO:0000313" key="2">
    <source>
        <dbReference type="EMBL" id="CDI76773.1"/>
    </source>
</evidence>
<evidence type="ECO:0000256" key="1">
    <source>
        <dbReference type="SAM" id="MobiDB-lite"/>
    </source>
</evidence>
<dbReference type="EMBL" id="HG670459">
    <property type="protein sequence ID" value="CDI76773.1"/>
    <property type="molecule type" value="Genomic_DNA"/>
</dbReference>
<dbReference type="VEuPathDB" id="ToxoDB:EAH_00019530"/>
<reference evidence="2" key="2">
    <citation type="submission" date="2013-10" db="EMBL/GenBank/DDBJ databases">
        <authorList>
            <person name="Aslett M."/>
        </authorList>
    </citation>
    <scope>NUCLEOTIDE SEQUENCE</scope>
    <source>
        <strain evidence="2">Houghton</strain>
    </source>
</reference>